<evidence type="ECO:0000313" key="3">
    <source>
        <dbReference type="EMBL" id="BAM05831.1"/>
    </source>
</evidence>
<dbReference type="EMBL" id="AP012342">
    <property type="protein sequence ID" value="BAM05831.1"/>
    <property type="molecule type" value="Genomic_DNA"/>
</dbReference>
<dbReference type="PANTHER" id="PTHR43048:SF3">
    <property type="entry name" value="METHYLMALONYL-COA EPIMERASE, MITOCHONDRIAL"/>
    <property type="match status" value="1"/>
</dbReference>
<dbReference type="KEGG" id="lfc:LFE_0102"/>
<dbReference type="Pfam" id="PF00903">
    <property type="entry name" value="Glyoxalase"/>
    <property type="match status" value="1"/>
</dbReference>
<dbReference type="GO" id="GO:0046872">
    <property type="term" value="F:metal ion binding"/>
    <property type="evidence" value="ECO:0007669"/>
    <property type="project" value="UniProtKB-KW"/>
</dbReference>
<name>I0IKN2_LEPFC</name>
<dbReference type="InterPro" id="IPR018146">
    <property type="entry name" value="Glyoxalase_1_CS"/>
</dbReference>
<dbReference type="eggNOG" id="COG0346">
    <property type="taxonomic scope" value="Bacteria"/>
</dbReference>
<dbReference type="InterPro" id="IPR051785">
    <property type="entry name" value="MMCE/EMCE_epimerase"/>
</dbReference>
<dbReference type="RefSeq" id="WP_014448326.1">
    <property type="nucleotide sequence ID" value="NC_017094.1"/>
</dbReference>
<dbReference type="GO" id="GO:0004493">
    <property type="term" value="F:methylmalonyl-CoA epimerase activity"/>
    <property type="evidence" value="ECO:0007669"/>
    <property type="project" value="TreeGrafter"/>
</dbReference>
<accession>I0IKN2</accession>
<evidence type="ECO:0000313" key="4">
    <source>
        <dbReference type="Proteomes" id="UP000007382"/>
    </source>
</evidence>
<dbReference type="SUPFAM" id="SSF54593">
    <property type="entry name" value="Glyoxalase/Bleomycin resistance protein/Dihydroxybiphenyl dioxygenase"/>
    <property type="match status" value="1"/>
</dbReference>
<dbReference type="GO" id="GO:0004462">
    <property type="term" value="F:lactoylglutathione lyase activity"/>
    <property type="evidence" value="ECO:0007669"/>
    <property type="project" value="InterPro"/>
</dbReference>
<evidence type="ECO:0000256" key="1">
    <source>
        <dbReference type="ARBA" id="ARBA00022723"/>
    </source>
</evidence>
<proteinExistence type="predicted"/>
<dbReference type="InterPro" id="IPR029068">
    <property type="entry name" value="Glyas_Bleomycin-R_OHBP_Dase"/>
</dbReference>
<dbReference type="GO" id="GO:0046491">
    <property type="term" value="P:L-methylmalonyl-CoA metabolic process"/>
    <property type="evidence" value="ECO:0007669"/>
    <property type="project" value="TreeGrafter"/>
</dbReference>
<dbReference type="PANTHER" id="PTHR43048">
    <property type="entry name" value="METHYLMALONYL-COA EPIMERASE"/>
    <property type="match status" value="1"/>
</dbReference>
<evidence type="ECO:0000259" key="2">
    <source>
        <dbReference type="PROSITE" id="PS51819"/>
    </source>
</evidence>
<dbReference type="PROSITE" id="PS00934">
    <property type="entry name" value="GLYOXALASE_I_1"/>
    <property type="match status" value="1"/>
</dbReference>
<dbReference type="Proteomes" id="UP000007382">
    <property type="component" value="Chromosome"/>
</dbReference>
<sequence>MEKPLVTKLLHTRFRVSDLERTVRFYTEILGLTLASHHTSPRGSKIAYLTVPGSEEEIEIAEFSGSGDVVVPPDLVHLAFSVENLEQTLSRLEKLGVPITDGPTRGRNTTFFFIDAPEGYEIELIAPNPV</sequence>
<feature type="domain" description="VOC" evidence="2">
    <location>
        <begin position="8"/>
        <end position="127"/>
    </location>
</feature>
<gene>
    <name evidence="3" type="primary">gloA</name>
    <name evidence="3" type="ordered locus">LFE_0102</name>
</gene>
<reference evidence="3 4" key="1">
    <citation type="journal article" date="2012" name="J. Bacteriol.">
        <title>Complete Genome Sequence of Leptospirillum ferrooxidans Strain C2-3, Isolated from a Fresh Volcanic Ash Deposit on the Island of Miyake, Japan.</title>
        <authorList>
            <person name="Fujimura R."/>
            <person name="Sato Y."/>
            <person name="Nishizawa T."/>
            <person name="Oshima K."/>
            <person name="Kim S.-W."/>
            <person name="Hattori M."/>
            <person name="Kamijo T."/>
            <person name="Ohta H."/>
        </authorList>
    </citation>
    <scope>NUCLEOTIDE SEQUENCE [LARGE SCALE GENOMIC DNA]</scope>
    <source>
        <strain evidence="3 4">C2-3</strain>
    </source>
</reference>
<organism evidence="3 4">
    <name type="scientific">Leptospirillum ferrooxidans (strain C2-3)</name>
    <dbReference type="NCBI Taxonomy" id="1162668"/>
    <lineage>
        <taxon>Bacteria</taxon>
        <taxon>Pseudomonadati</taxon>
        <taxon>Nitrospirota</taxon>
        <taxon>Nitrospiria</taxon>
        <taxon>Nitrospirales</taxon>
        <taxon>Nitrospiraceae</taxon>
        <taxon>Leptospirillum</taxon>
    </lineage>
</organism>
<reference evidence="4" key="2">
    <citation type="submission" date="2012-03" db="EMBL/GenBank/DDBJ databases">
        <title>The complete genome sequence of the pioneer microbe on fresh volcanic deposit, Leptospirillum ferrooxidans strain C2-3.</title>
        <authorList>
            <person name="Fujimura R."/>
            <person name="Sato Y."/>
            <person name="Nishizawa T."/>
            <person name="Nanba K."/>
            <person name="Oshima K."/>
            <person name="Hattori M."/>
            <person name="Kamijo T."/>
            <person name="Ohta H."/>
        </authorList>
    </citation>
    <scope>NUCLEOTIDE SEQUENCE [LARGE SCALE GENOMIC DNA]</scope>
    <source>
        <strain evidence="4">C2-3</strain>
    </source>
</reference>
<keyword evidence="1" id="KW-0479">Metal-binding</keyword>
<protein>
    <submittedName>
        <fullName evidence="3">Putative glyoxalase</fullName>
    </submittedName>
</protein>
<dbReference type="HOGENOM" id="CLU_046006_8_5_0"/>
<dbReference type="Gene3D" id="3.10.180.10">
    <property type="entry name" value="2,3-Dihydroxybiphenyl 1,2-Dioxygenase, domain 1"/>
    <property type="match status" value="1"/>
</dbReference>
<keyword evidence="4" id="KW-1185">Reference proteome</keyword>
<dbReference type="PATRIC" id="fig|1162668.3.peg.123"/>
<dbReference type="PROSITE" id="PS51819">
    <property type="entry name" value="VOC"/>
    <property type="match status" value="1"/>
</dbReference>
<dbReference type="InterPro" id="IPR037523">
    <property type="entry name" value="VOC_core"/>
</dbReference>
<dbReference type="AlphaFoldDB" id="I0IKN2"/>
<dbReference type="InterPro" id="IPR004360">
    <property type="entry name" value="Glyas_Fos-R_dOase_dom"/>
</dbReference>
<dbReference type="STRING" id="1162668.LFE_0102"/>